<feature type="domain" description="LTD" evidence="3">
    <location>
        <begin position="339"/>
        <end position="455"/>
    </location>
</feature>
<proteinExistence type="predicted"/>
<dbReference type="Gene3D" id="2.60.40.1260">
    <property type="entry name" value="Lamin Tail domain"/>
    <property type="match status" value="2"/>
</dbReference>
<dbReference type="InterPro" id="IPR036415">
    <property type="entry name" value="Lamin_tail_dom_sf"/>
</dbReference>
<organism evidence="4 5">
    <name type="scientific">Fulvivirga kasyanovii</name>
    <dbReference type="NCBI Taxonomy" id="396812"/>
    <lineage>
        <taxon>Bacteria</taxon>
        <taxon>Pseudomonadati</taxon>
        <taxon>Bacteroidota</taxon>
        <taxon>Cytophagia</taxon>
        <taxon>Cytophagales</taxon>
        <taxon>Fulvivirgaceae</taxon>
        <taxon>Fulvivirga</taxon>
    </lineage>
</organism>
<feature type="transmembrane region" description="Helical" evidence="2">
    <location>
        <begin position="7"/>
        <end position="36"/>
    </location>
</feature>
<name>A0ABW9RTV5_9BACT</name>
<evidence type="ECO:0000313" key="5">
    <source>
        <dbReference type="Proteomes" id="UP000798808"/>
    </source>
</evidence>
<evidence type="ECO:0000313" key="4">
    <source>
        <dbReference type="EMBL" id="MTI27496.1"/>
    </source>
</evidence>
<keyword evidence="2" id="KW-0812">Transmembrane</keyword>
<evidence type="ECO:0000259" key="3">
    <source>
        <dbReference type="PROSITE" id="PS51841"/>
    </source>
</evidence>
<dbReference type="Gene3D" id="2.60.40.1220">
    <property type="match status" value="2"/>
</dbReference>
<dbReference type="Proteomes" id="UP000798808">
    <property type="component" value="Unassembled WGS sequence"/>
</dbReference>
<dbReference type="InterPro" id="IPR032812">
    <property type="entry name" value="SbsA_Ig"/>
</dbReference>
<dbReference type="InterPro" id="IPR014755">
    <property type="entry name" value="Cu-Rt/internalin_Ig-like"/>
</dbReference>
<gene>
    <name evidence="4" type="ORF">E1163_21245</name>
</gene>
<feature type="non-terminal residue" evidence="4">
    <location>
        <position position="829"/>
    </location>
</feature>
<dbReference type="InterPro" id="IPR001322">
    <property type="entry name" value="Lamin_tail_dom"/>
</dbReference>
<comment type="caution">
    <text evidence="4">The sequence shown here is derived from an EMBL/GenBank/DDBJ whole genome shotgun (WGS) entry which is preliminary data.</text>
</comment>
<keyword evidence="2" id="KW-1133">Transmembrane helix</keyword>
<dbReference type="Pfam" id="PF13205">
    <property type="entry name" value="Big_5"/>
    <property type="match status" value="1"/>
</dbReference>
<keyword evidence="2" id="KW-0472">Membrane</keyword>
<sequence>MYSKILLLFFTATVNINLIALLAHYKLCLALLFLFLVNHRGQSQFADDFSDGNITANPVWVSSNLSGNGADFQVSSGVLQSNGPAATSTLWISNNHVPDVSQLQVVWEFKARYDAAPSSSNNVEVYLFSNSSDLTATTEGYFIRLGESGSNDGIELFKTGSSTPLIADPSASVAAGFDVSIKVTRDTSGKWILEADISGGSTYEVIGTAIDKEFVNGDYFGFKVEHTSTRNKAFFFDDVAITSSDQKAPGLVALEVVSDSQLDLIFSENLDKQTAEDVNNYVVDHSVDQPTSASLDDIAPNVVHLSFEQTFSVGSTYQINIVGIEDLAGNTTSSILAGFVYFVEEPAVSKDVIITEIMADPSPANDLPEKEFVEIYNNSDKVFDLANWQFSDLKDAGILSHHYLFPGDYVILCSKDAINEFQQLGAVIGLDIWPTLNNSEDFLQLRDVNGVVLDSVHYSNSWYKSSFKSEGGWSLELIDPANLCSSIDNWVASEQLSGGTPGAANSVLSQNPDLTPPQITEVLGLRPDSVIVRFNEVLDTDIVPGNFTLSPEIGVSGIALQDNLTEVGLKLSGQLQGNTPYQLKVNSIRDCSGNLINNETTYDFYLVEPADSLEVIINEVLFNPYSGGVDFVELYNNSPKYINLKGWAMANAEVNGGKYDKKQISSIAMRDIVMKPHSYLAVTEDGGILKGQYPNSKEEAFIEVSKLPAYNDDAGVVILLNQDSALMDLFEYSEAYHFALLADKEGVSLERVSFSAPTDDADNWKSASSTVAFATPGYINSQTRQHTQAVNGQIVADPKVIVPDGSGRNDFTVINYAFDQAGYVANTRI</sequence>
<evidence type="ECO:0000256" key="2">
    <source>
        <dbReference type="SAM" id="Phobius"/>
    </source>
</evidence>
<accession>A0ABW9RTV5</accession>
<dbReference type="EMBL" id="SMLW01000631">
    <property type="protein sequence ID" value="MTI27496.1"/>
    <property type="molecule type" value="Genomic_DNA"/>
</dbReference>
<protein>
    <recommendedName>
        <fullName evidence="3">LTD domain-containing protein</fullName>
    </recommendedName>
</protein>
<dbReference type="PROSITE" id="PS51841">
    <property type="entry name" value="LTD"/>
    <property type="match status" value="2"/>
</dbReference>
<keyword evidence="1" id="KW-0732">Signal</keyword>
<dbReference type="Pfam" id="PF00932">
    <property type="entry name" value="LTD"/>
    <property type="match status" value="2"/>
</dbReference>
<evidence type="ECO:0000256" key="1">
    <source>
        <dbReference type="ARBA" id="ARBA00022729"/>
    </source>
</evidence>
<feature type="domain" description="LTD" evidence="3">
    <location>
        <begin position="600"/>
        <end position="759"/>
    </location>
</feature>
<dbReference type="SUPFAM" id="SSF74853">
    <property type="entry name" value="Lamin A/C globular tail domain"/>
    <property type="match status" value="2"/>
</dbReference>
<keyword evidence="5" id="KW-1185">Reference proteome</keyword>
<reference evidence="4 5" key="1">
    <citation type="submission" date="2019-02" db="EMBL/GenBank/DDBJ databases">
        <authorList>
            <person name="Goldberg S.R."/>
            <person name="Haltli B.A."/>
            <person name="Correa H."/>
            <person name="Russell K.G."/>
        </authorList>
    </citation>
    <scope>NUCLEOTIDE SEQUENCE [LARGE SCALE GENOMIC DNA]</scope>
    <source>
        <strain evidence="4 5">JCM 16186</strain>
    </source>
</reference>